<proteinExistence type="predicted"/>
<sequence length="69" mass="7905">MYAYLRYAFSTANILTGFALFLAIKKQLTGSNSEWKRRSNRLVMITLVVTFIFDLMPHLLSALANEVSF</sequence>
<dbReference type="Proteomes" id="UP000887576">
    <property type="component" value="Unplaced"/>
</dbReference>
<dbReference type="WBParaSite" id="JU765_v2.g9182.t1">
    <property type="protein sequence ID" value="JU765_v2.g9182.t1"/>
    <property type="gene ID" value="JU765_v2.g9182"/>
</dbReference>
<organism evidence="1 2">
    <name type="scientific">Panagrolaimus sp. JU765</name>
    <dbReference type="NCBI Taxonomy" id="591449"/>
    <lineage>
        <taxon>Eukaryota</taxon>
        <taxon>Metazoa</taxon>
        <taxon>Ecdysozoa</taxon>
        <taxon>Nematoda</taxon>
        <taxon>Chromadorea</taxon>
        <taxon>Rhabditida</taxon>
        <taxon>Tylenchina</taxon>
        <taxon>Panagrolaimomorpha</taxon>
        <taxon>Panagrolaimoidea</taxon>
        <taxon>Panagrolaimidae</taxon>
        <taxon>Panagrolaimus</taxon>
    </lineage>
</organism>
<evidence type="ECO:0000313" key="2">
    <source>
        <dbReference type="WBParaSite" id="JU765_v2.g9182.t1"/>
    </source>
</evidence>
<protein>
    <submittedName>
        <fullName evidence="2">Uncharacterized protein</fullName>
    </submittedName>
</protein>
<accession>A0AC34RQC4</accession>
<name>A0AC34RQC4_9BILA</name>
<evidence type="ECO:0000313" key="1">
    <source>
        <dbReference type="Proteomes" id="UP000887576"/>
    </source>
</evidence>
<reference evidence="2" key="1">
    <citation type="submission" date="2022-11" db="UniProtKB">
        <authorList>
            <consortium name="WormBaseParasite"/>
        </authorList>
    </citation>
    <scope>IDENTIFICATION</scope>
</reference>